<gene>
    <name evidence="1" type="ORF">HAL07_05860</name>
</gene>
<name>A0A0K2Y5P9_9HELI</name>
<protein>
    <submittedName>
        <fullName evidence="1">Uncharacterized protein</fullName>
    </submittedName>
</protein>
<reference evidence="2" key="1">
    <citation type="submission" date="2014-12" db="EMBL/GenBank/DDBJ databases">
        <authorList>
            <person name="Jaenicke S."/>
        </authorList>
    </citation>
    <scope>NUCLEOTIDE SEQUENCE [LARGE SCALE GENOMIC DNA]</scope>
</reference>
<evidence type="ECO:0000313" key="2">
    <source>
        <dbReference type="Proteomes" id="UP000043437"/>
    </source>
</evidence>
<proteinExistence type="predicted"/>
<dbReference type="Proteomes" id="UP000043437">
    <property type="component" value="Unassembled WGS sequence"/>
</dbReference>
<accession>A0A0K2Y5P9</accession>
<dbReference type="EMBL" id="CDMG01000002">
    <property type="protein sequence ID" value="CRF52460.1"/>
    <property type="molecule type" value="Genomic_DNA"/>
</dbReference>
<dbReference type="AlphaFoldDB" id="A0A0K2Y5P9"/>
<sequence>MNTPFFSALSGAEKAPIPKTRALSENRKLGFRLDTII</sequence>
<organism evidence="1 2">
    <name type="scientific">Helicobacter ailurogastricus</name>
    <dbReference type="NCBI Taxonomy" id="1578720"/>
    <lineage>
        <taxon>Bacteria</taxon>
        <taxon>Pseudomonadati</taxon>
        <taxon>Campylobacterota</taxon>
        <taxon>Epsilonproteobacteria</taxon>
        <taxon>Campylobacterales</taxon>
        <taxon>Helicobacteraceae</taxon>
        <taxon>Helicobacter</taxon>
    </lineage>
</organism>
<evidence type="ECO:0000313" key="1">
    <source>
        <dbReference type="EMBL" id="CRF52460.1"/>
    </source>
</evidence>